<gene>
    <name evidence="7" type="ORF">QJS04_geneDACA019499</name>
</gene>
<dbReference type="SFLD" id="SFLDS00019">
    <property type="entry name" value="Glutathione_Transferase_(cytos"/>
    <property type="match status" value="1"/>
</dbReference>
<dbReference type="GO" id="GO:0009407">
    <property type="term" value="P:toxin catabolic process"/>
    <property type="evidence" value="ECO:0007669"/>
    <property type="project" value="UniProtKB-ARBA"/>
</dbReference>
<reference evidence="7" key="1">
    <citation type="journal article" date="2023" name="Nat. Commun.">
        <title>Diploid and tetraploid genomes of Acorus and the evolution of monocots.</title>
        <authorList>
            <person name="Ma L."/>
            <person name="Liu K.W."/>
            <person name="Li Z."/>
            <person name="Hsiao Y.Y."/>
            <person name="Qi Y."/>
            <person name="Fu T."/>
            <person name="Tang G.D."/>
            <person name="Zhang D."/>
            <person name="Sun W.H."/>
            <person name="Liu D.K."/>
            <person name="Li Y."/>
            <person name="Chen G.Z."/>
            <person name="Liu X.D."/>
            <person name="Liao X.Y."/>
            <person name="Jiang Y.T."/>
            <person name="Yu X."/>
            <person name="Hao Y."/>
            <person name="Huang J."/>
            <person name="Zhao X.W."/>
            <person name="Ke S."/>
            <person name="Chen Y.Y."/>
            <person name="Wu W.L."/>
            <person name="Hsu J.L."/>
            <person name="Lin Y.F."/>
            <person name="Huang M.D."/>
            <person name="Li C.Y."/>
            <person name="Huang L."/>
            <person name="Wang Z.W."/>
            <person name="Zhao X."/>
            <person name="Zhong W.Y."/>
            <person name="Peng D.H."/>
            <person name="Ahmad S."/>
            <person name="Lan S."/>
            <person name="Zhang J.S."/>
            <person name="Tsai W.C."/>
            <person name="Van de Peer Y."/>
            <person name="Liu Z.J."/>
        </authorList>
    </citation>
    <scope>NUCLEOTIDE SEQUENCE</scope>
    <source>
        <strain evidence="7">SCP</strain>
    </source>
</reference>
<proteinExistence type="inferred from homology"/>
<comment type="similarity">
    <text evidence="2">Belongs to the GST superfamily. Tau family.</text>
</comment>
<dbReference type="EMBL" id="JAUJYN010000011">
    <property type="protein sequence ID" value="KAK1260639.1"/>
    <property type="molecule type" value="Genomic_DNA"/>
</dbReference>
<dbReference type="EC" id="2.5.1.18" evidence="4"/>
<dbReference type="InterPro" id="IPR045074">
    <property type="entry name" value="GST_C_Tau"/>
</dbReference>
<evidence type="ECO:0000256" key="3">
    <source>
        <dbReference type="ARBA" id="ARBA00047960"/>
    </source>
</evidence>
<dbReference type="InterPro" id="IPR045073">
    <property type="entry name" value="Omega/Tau-like"/>
</dbReference>
<feature type="domain" description="GST C-terminal" evidence="6">
    <location>
        <begin position="87"/>
        <end position="216"/>
    </location>
</feature>
<keyword evidence="8" id="KW-1185">Reference proteome</keyword>
<evidence type="ECO:0000259" key="5">
    <source>
        <dbReference type="PROSITE" id="PS50404"/>
    </source>
</evidence>
<comment type="catalytic activity">
    <reaction evidence="3 4">
        <text>RX + glutathione = an S-substituted glutathione + a halide anion + H(+)</text>
        <dbReference type="Rhea" id="RHEA:16437"/>
        <dbReference type="ChEBI" id="CHEBI:15378"/>
        <dbReference type="ChEBI" id="CHEBI:16042"/>
        <dbReference type="ChEBI" id="CHEBI:17792"/>
        <dbReference type="ChEBI" id="CHEBI:57925"/>
        <dbReference type="ChEBI" id="CHEBI:90779"/>
        <dbReference type="EC" id="2.5.1.18"/>
    </reaction>
</comment>
<evidence type="ECO:0000256" key="2">
    <source>
        <dbReference type="ARBA" id="ARBA00025743"/>
    </source>
</evidence>
<organism evidence="7 8">
    <name type="scientific">Acorus gramineus</name>
    <name type="common">Dwarf sweet flag</name>
    <dbReference type="NCBI Taxonomy" id="55184"/>
    <lineage>
        <taxon>Eukaryota</taxon>
        <taxon>Viridiplantae</taxon>
        <taxon>Streptophyta</taxon>
        <taxon>Embryophyta</taxon>
        <taxon>Tracheophyta</taxon>
        <taxon>Spermatophyta</taxon>
        <taxon>Magnoliopsida</taxon>
        <taxon>Liliopsida</taxon>
        <taxon>Acoraceae</taxon>
        <taxon>Acorus</taxon>
    </lineage>
</organism>
<dbReference type="SFLD" id="SFLDG01152">
    <property type="entry name" value="Main.3:_Omega-_and_Tau-like"/>
    <property type="match status" value="1"/>
</dbReference>
<protein>
    <recommendedName>
        <fullName evidence="4">Glutathione S-transferase</fullName>
        <ecNumber evidence="4">2.5.1.18</ecNumber>
    </recommendedName>
</protein>
<dbReference type="PROSITE" id="PS50405">
    <property type="entry name" value="GST_CTER"/>
    <property type="match status" value="1"/>
</dbReference>
<accession>A0AAV9A8Y8</accession>
<dbReference type="GO" id="GO:0005829">
    <property type="term" value="C:cytosol"/>
    <property type="evidence" value="ECO:0007669"/>
    <property type="project" value="UniProtKB-SubCell"/>
</dbReference>
<dbReference type="FunFam" id="3.40.30.10:FF:000044">
    <property type="entry name" value="Glutathione S-transferase GSTU6"/>
    <property type="match status" value="1"/>
</dbReference>
<evidence type="ECO:0000259" key="6">
    <source>
        <dbReference type="PROSITE" id="PS50405"/>
    </source>
</evidence>
<evidence type="ECO:0000256" key="1">
    <source>
        <dbReference type="ARBA" id="ARBA00022679"/>
    </source>
</evidence>
<comment type="caution">
    <text evidence="7">The sequence shown here is derived from an EMBL/GenBank/DDBJ whole genome shotgun (WGS) entry which is preliminary data.</text>
</comment>
<dbReference type="InterPro" id="IPR010987">
    <property type="entry name" value="Glutathione-S-Trfase_C-like"/>
</dbReference>
<dbReference type="PANTHER" id="PTHR11260">
    <property type="entry name" value="GLUTATHIONE S-TRANSFERASE, GST, SUPERFAMILY, GST DOMAIN CONTAINING"/>
    <property type="match status" value="1"/>
</dbReference>
<feature type="domain" description="GST N-terminal" evidence="5">
    <location>
        <begin position="2"/>
        <end position="81"/>
    </location>
</feature>
<comment type="function">
    <text evidence="4">Is involved in the conjugation of reduced glutathione to a wide number of exogenous and endogenous hydrophobic electrophiles.</text>
</comment>
<dbReference type="PROSITE" id="PS50404">
    <property type="entry name" value="GST_NTER"/>
    <property type="match status" value="1"/>
</dbReference>
<dbReference type="InterPro" id="IPR036282">
    <property type="entry name" value="Glutathione-S-Trfase_C_sf"/>
</dbReference>
<dbReference type="Pfam" id="PF02798">
    <property type="entry name" value="GST_N"/>
    <property type="match status" value="1"/>
</dbReference>
<dbReference type="Gene3D" id="3.40.30.10">
    <property type="entry name" value="Glutaredoxin"/>
    <property type="match status" value="1"/>
</dbReference>
<dbReference type="FunFam" id="1.20.1050.10:FF:000016">
    <property type="entry name" value="Glutathione S-transferase U9"/>
    <property type="match status" value="1"/>
</dbReference>
<keyword evidence="4" id="KW-0963">Cytoplasm</keyword>
<reference evidence="7" key="2">
    <citation type="submission" date="2023-06" db="EMBL/GenBank/DDBJ databases">
        <authorList>
            <person name="Ma L."/>
            <person name="Liu K.-W."/>
            <person name="Li Z."/>
            <person name="Hsiao Y.-Y."/>
            <person name="Qi Y."/>
            <person name="Fu T."/>
            <person name="Tang G."/>
            <person name="Zhang D."/>
            <person name="Sun W.-H."/>
            <person name="Liu D.-K."/>
            <person name="Li Y."/>
            <person name="Chen G.-Z."/>
            <person name="Liu X.-D."/>
            <person name="Liao X.-Y."/>
            <person name="Jiang Y.-T."/>
            <person name="Yu X."/>
            <person name="Hao Y."/>
            <person name="Huang J."/>
            <person name="Zhao X.-W."/>
            <person name="Ke S."/>
            <person name="Chen Y.-Y."/>
            <person name="Wu W.-L."/>
            <person name="Hsu J.-L."/>
            <person name="Lin Y.-F."/>
            <person name="Huang M.-D."/>
            <person name="Li C.-Y."/>
            <person name="Huang L."/>
            <person name="Wang Z.-W."/>
            <person name="Zhao X."/>
            <person name="Zhong W.-Y."/>
            <person name="Peng D.-H."/>
            <person name="Ahmad S."/>
            <person name="Lan S."/>
            <person name="Zhang J.-S."/>
            <person name="Tsai W.-C."/>
            <person name="Van De Peer Y."/>
            <person name="Liu Z.-J."/>
        </authorList>
    </citation>
    <scope>NUCLEOTIDE SEQUENCE</scope>
    <source>
        <strain evidence="7">SCP</strain>
        <tissue evidence="7">Leaves</tissue>
    </source>
</reference>
<sequence>MADVKLYGLWASLYSQRIQLALNLKGVSYEWIEEDAHNKSEKILQYNPIYKKLPVLVHDGKPLPESLIILEYIEETWKNPPLLLPEDPYERSRVRFWANFFDQKVLTLIGAIFSSQGEEQEKAIAEFVENVTMMEKEIVKDFPAGKPFFSGEKPGFLDVVVGSTSSVIKVLERLVGVKLVDQERTPLVHSWLAAFAELGIAKDTMPDMETFFVKAVEMREKILASTTKN</sequence>
<evidence type="ECO:0000313" key="8">
    <source>
        <dbReference type="Proteomes" id="UP001179952"/>
    </source>
</evidence>
<dbReference type="InterPro" id="IPR036249">
    <property type="entry name" value="Thioredoxin-like_sf"/>
</dbReference>
<dbReference type="CDD" id="cd03058">
    <property type="entry name" value="GST_N_Tau"/>
    <property type="match status" value="1"/>
</dbReference>
<dbReference type="Proteomes" id="UP001179952">
    <property type="component" value="Unassembled WGS sequence"/>
</dbReference>
<keyword evidence="1 4" id="KW-0808">Transferase</keyword>
<name>A0AAV9A8Y8_ACOGR</name>
<evidence type="ECO:0000313" key="7">
    <source>
        <dbReference type="EMBL" id="KAK1260639.1"/>
    </source>
</evidence>
<dbReference type="SFLD" id="SFLDG00358">
    <property type="entry name" value="Main_(cytGST)"/>
    <property type="match status" value="1"/>
</dbReference>
<dbReference type="CDD" id="cd03185">
    <property type="entry name" value="GST_C_Tau"/>
    <property type="match status" value="1"/>
</dbReference>
<dbReference type="InterPro" id="IPR040079">
    <property type="entry name" value="Glutathione_S-Trfase"/>
</dbReference>
<comment type="subcellular location">
    <subcellularLocation>
        <location evidence="4">Cytoplasm</location>
        <location evidence="4">Cytosol</location>
    </subcellularLocation>
</comment>
<dbReference type="InterPro" id="IPR004045">
    <property type="entry name" value="Glutathione_S-Trfase_N"/>
</dbReference>
<dbReference type="SUPFAM" id="SSF52833">
    <property type="entry name" value="Thioredoxin-like"/>
    <property type="match status" value="1"/>
</dbReference>
<dbReference type="GO" id="GO:0004364">
    <property type="term" value="F:glutathione transferase activity"/>
    <property type="evidence" value="ECO:0007669"/>
    <property type="project" value="UniProtKB-UniRule"/>
</dbReference>
<dbReference type="GO" id="GO:0006749">
    <property type="term" value="P:glutathione metabolic process"/>
    <property type="evidence" value="ECO:0007669"/>
    <property type="project" value="InterPro"/>
</dbReference>
<dbReference type="Gene3D" id="1.20.1050.10">
    <property type="match status" value="1"/>
</dbReference>
<evidence type="ECO:0000256" key="4">
    <source>
        <dbReference type="RuleBase" id="RU369102"/>
    </source>
</evidence>
<dbReference type="AlphaFoldDB" id="A0AAV9A8Y8"/>
<dbReference type="SUPFAM" id="SSF47616">
    <property type="entry name" value="GST C-terminal domain-like"/>
    <property type="match status" value="1"/>
</dbReference>
<dbReference type="PANTHER" id="PTHR11260:SF676">
    <property type="entry name" value="GLUTATHIONE S-TRANSFERASE U8"/>
    <property type="match status" value="1"/>
</dbReference>